<name>A0A5C6FCR4_9BACT</name>
<feature type="transmembrane region" description="Helical" evidence="1">
    <location>
        <begin position="6"/>
        <end position="26"/>
    </location>
</feature>
<keyword evidence="1" id="KW-1133">Transmembrane helix</keyword>
<dbReference type="AlphaFoldDB" id="A0A5C6FCR4"/>
<dbReference type="RefSeq" id="WP_146532878.1">
    <property type="nucleotide sequence ID" value="NZ_SJPX01000001.1"/>
</dbReference>
<dbReference type="OrthoDB" id="255923at2"/>
<organism evidence="2 3">
    <name type="scientific">Rubripirellula reticaptiva</name>
    <dbReference type="NCBI Taxonomy" id="2528013"/>
    <lineage>
        <taxon>Bacteria</taxon>
        <taxon>Pseudomonadati</taxon>
        <taxon>Planctomycetota</taxon>
        <taxon>Planctomycetia</taxon>
        <taxon>Pirellulales</taxon>
        <taxon>Pirellulaceae</taxon>
        <taxon>Rubripirellula</taxon>
    </lineage>
</organism>
<proteinExistence type="predicted"/>
<comment type="caution">
    <text evidence="2">The sequence shown here is derived from an EMBL/GenBank/DDBJ whole genome shotgun (WGS) entry which is preliminary data.</text>
</comment>
<keyword evidence="1" id="KW-0812">Transmembrane</keyword>
<reference evidence="2 3" key="1">
    <citation type="submission" date="2019-02" db="EMBL/GenBank/DDBJ databases">
        <title>Deep-cultivation of Planctomycetes and their phenomic and genomic characterization uncovers novel biology.</title>
        <authorList>
            <person name="Wiegand S."/>
            <person name="Jogler M."/>
            <person name="Boedeker C."/>
            <person name="Pinto D."/>
            <person name="Vollmers J."/>
            <person name="Rivas-Marin E."/>
            <person name="Kohn T."/>
            <person name="Peeters S.H."/>
            <person name="Heuer A."/>
            <person name="Rast P."/>
            <person name="Oberbeckmann S."/>
            <person name="Bunk B."/>
            <person name="Jeske O."/>
            <person name="Meyerdierks A."/>
            <person name="Storesund J.E."/>
            <person name="Kallscheuer N."/>
            <person name="Luecker S."/>
            <person name="Lage O.M."/>
            <person name="Pohl T."/>
            <person name="Merkel B.J."/>
            <person name="Hornburger P."/>
            <person name="Mueller R.-W."/>
            <person name="Bruemmer F."/>
            <person name="Labrenz M."/>
            <person name="Spormann A.M."/>
            <person name="Op Den Camp H."/>
            <person name="Overmann J."/>
            <person name="Amann R."/>
            <person name="Jetten M.S.M."/>
            <person name="Mascher T."/>
            <person name="Medema M.H."/>
            <person name="Devos D.P."/>
            <person name="Kaster A.-K."/>
            <person name="Ovreas L."/>
            <person name="Rohde M."/>
            <person name="Galperin M.Y."/>
            <person name="Jogler C."/>
        </authorList>
    </citation>
    <scope>NUCLEOTIDE SEQUENCE [LARGE SCALE GENOMIC DNA]</scope>
    <source>
        <strain evidence="2 3">Poly59</strain>
    </source>
</reference>
<protein>
    <recommendedName>
        <fullName evidence="4">General secretion pathway protein K</fullName>
    </recommendedName>
</protein>
<dbReference type="Proteomes" id="UP000317977">
    <property type="component" value="Unassembled WGS sequence"/>
</dbReference>
<evidence type="ECO:0000313" key="3">
    <source>
        <dbReference type="Proteomes" id="UP000317977"/>
    </source>
</evidence>
<sequence length="311" mass="34049">MTRKGYVLLVVIAVSVLVITVLATLAKVSLRRGLEAADAERDLRSRWGALTIERVVKQAIPKVFDDQEKIYAEKSPEIPPPATIRAAVTLSGITFDLLLGDEDAKLNLNAMYHHAGPMKTQQAIERVIGRAVPGTIRLIPAVEPLQLARENKRLKEPSSEDGETAEPELPAAFRSWGEVFDIGELERQARSPVALPNVTTGISLWGNGVLNIRRASDEAILAVVGSVVQDGGAQKFLKRFRENPTVTLGVILQTEVSGQDNRDQITALISETSTNYSVWIDASSRSGTRLRTFAATVRDETGITQHTRFAY</sequence>
<evidence type="ECO:0000313" key="2">
    <source>
        <dbReference type="EMBL" id="TWU58094.1"/>
    </source>
</evidence>
<dbReference type="EMBL" id="SJPX01000001">
    <property type="protein sequence ID" value="TWU58094.1"/>
    <property type="molecule type" value="Genomic_DNA"/>
</dbReference>
<accession>A0A5C6FCR4</accession>
<evidence type="ECO:0008006" key="4">
    <source>
        <dbReference type="Google" id="ProtNLM"/>
    </source>
</evidence>
<evidence type="ECO:0000256" key="1">
    <source>
        <dbReference type="SAM" id="Phobius"/>
    </source>
</evidence>
<keyword evidence="1" id="KW-0472">Membrane</keyword>
<gene>
    <name evidence="2" type="ORF">Poly59_10030</name>
</gene>
<keyword evidence="3" id="KW-1185">Reference proteome</keyword>